<evidence type="ECO:0000313" key="1">
    <source>
        <dbReference type="EMBL" id="KZS45681.1"/>
    </source>
</evidence>
<evidence type="ECO:0000313" key="2">
    <source>
        <dbReference type="Proteomes" id="UP000076796"/>
    </source>
</evidence>
<reference evidence="1" key="1">
    <citation type="journal article" date="2016" name="Genome Announc.">
        <title>Draft genomes of two strains of Paenibacillus glucanolyticus with capability to degrade lignocellulose.</title>
        <authorList>
            <person name="Mathews S.L."/>
            <person name="Pawlak J."/>
            <person name="Grunden A.M."/>
        </authorList>
    </citation>
    <scope>NUCLEOTIDE SEQUENCE [LARGE SCALE GENOMIC DNA]</scope>
    <source>
        <strain evidence="1">SLM1</strain>
    </source>
</reference>
<organism evidence="1 2">
    <name type="scientific">Paenibacillus glucanolyticus</name>
    <dbReference type="NCBI Taxonomy" id="59843"/>
    <lineage>
        <taxon>Bacteria</taxon>
        <taxon>Bacillati</taxon>
        <taxon>Bacillota</taxon>
        <taxon>Bacilli</taxon>
        <taxon>Bacillales</taxon>
        <taxon>Paenibacillaceae</taxon>
        <taxon>Paenibacillus</taxon>
    </lineage>
</organism>
<protein>
    <submittedName>
        <fullName evidence="1">Uncharacterized protein</fullName>
    </submittedName>
</protein>
<sequence>MKSGIHSLYNLEEGHIIMPSELIANAKLPNYEYVKFHKGLEGLTVECCCLLDDDTKVLFNYYFDENDRLLRLIADDHEYQEVLFDRYSEAKKLRSKLYADNGILTSK</sequence>
<dbReference type="GeneID" id="97552994"/>
<dbReference type="EMBL" id="LWMH01000001">
    <property type="protein sequence ID" value="KZS45681.1"/>
    <property type="molecule type" value="Genomic_DNA"/>
</dbReference>
<dbReference type="AlphaFoldDB" id="A0A163HVA9"/>
<proteinExistence type="predicted"/>
<gene>
    <name evidence="1" type="ORF">AWU65_07030</name>
</gene>
<name>A0A163HVA9_9BACL</name>
<accession>A0A163HVA9</accession>
<dbReference type="OrthoDB" id="2973331at2"/>
<dbReference type="Proteomes" id="UP000076796">
    <property type="component" value="Unassembled WGS sequence"/>
</dbReference>
<keyword evidence="2" id="KW-1185">Reference proteome</keyword>
<dbReference type="RefSeq" id="WP_063477880.1">
    <property type="nucleotide sequence ID" value="NZ_CP147845.1"/>
</dbReference>
<comment type="caution">
    <text evidence="1">The sequence shown here is derived from an EMBL/GenBank/DDBJ whole genome shotgun (WGS) entry which is preliminary data.</text>
</comment>